<keyword evidence="1" id="KW-0175">Coiled coil</keyword>
<accession>A0A0G4FDV8</accession>
<evidence type="ECO:0000313" key="3">
    <source>
        <dbReference type="EMBL" id="CEM11382.1"/>
    </source>
</evidence>
<dbReference type="EMBL" id="CDMY01000415">
    <property type="protein sequence ID" value="CEM11382.1"/>
    <property type="molecule type" value="Genomic_DNA"/>
</dbReference>
<reference evidence="3 4" key="1">
    <citation type="submission" date="2014-11" db="EMBL/GenBank/DDBJ databases">
        <authorList>
            <person name="Zhu J."/>
            <person name="Qi W."/>
            <person name="Song R."/>
        </authorList>
    </citation>
    <scope>NUCLEOTIDE SEQUENCE [LARGE SCALE GENOMIC DNA]</scope>
</reference>
<organism evidence="3 4">
    <name type="scientific">Vitrella brassicaformis (strain CCMP3155)</name>
    <dbReference type="NCBI Taxonomy" id="1169540"/>
    <lineage>
        <taxon>Eukaryota</taxon>
        <taxon>Sar</taxon>
        <taxon>Alveolata</taxon>
        <taxon>Colpodellida</taxon>
        <taxon>Vitrellaceae</taxon>
        <taxon>Vitrella</taxon>
    </lineage>
</organism>
<proteinExistence type="predicted"/>
<gene>
    <name evidence="3" type="ORF">Vbra_9059</name>
</gene>
<dbReference type="PhylomeDB" id="A0A0G4FDV8"/>
<keyword evidence="4" id="KW-1185">Reference proteome</keyword>
<evidence type="ECO:0000256" key="2">
    <source>
        <dbReference type="SAM" id="MobiDB-lite"/>
    </source>
</evidence>
<evidence type="ECO:0000256" key="1">
    <source>
        <dbReference type="SAM" id="Coils"/>
    </source>
</evidence>
<feature type="coiled-coil region" evidence="1">
    <location>
        <begin position="59"/>
        <end position="90"/>
    </location>
</feature>
<dbReference type="InParanoid" id="A0A0G4FDV8"/>
<protein>
    <submittedName>
        <fullName evidence="3">Uncharacterized protein</fullName>
    </submittedName>
</protein>
<dbReference type="Proteomes" id="UP000041254">
    <property type="component" value="Unassembled WGS sequence"/>
</dbReference>
<dbReference type="STRING" id="1169540.A0A0G4FDV8"/>
<name>A0A0G4FDV8_VITBC</name>
<dbReference type="OrthoDB" id="10431333at2759"/>
<dbReference type="AlphaFoldDB" id="A0A0G4FDV8"/>
<sequence>MDNALYEKPLISLPFDRMDAAMVKKKYFLEKEDSGEKSYALDDVYREAVEKYKDDPERLEQIERNAKRFRKEISQRQRRLEMLVQALERHGLELRGDSWLTRSFIYRNETDLRNAVYTMHKMKVLNEHCNIRHRWQKYLEEREATRQPPDEQPPSREERAQIEKERFLFYDCVYADFVKEHPEHKFKYIPYRPQQDTGLAGVAGEGGTEEAPGREEAQAPTGD</sequence>
<evidence type="ECO:0000313" key="4">
    <source>
        <dbReference type="Proteomes" id="UP000041254"/>
    </source>
</evidence>
<dbReference type="VEuPathDB" id="CryptoDB:Vbra_9059"/>
<feature type="region of interest" description="Disordered" evidence="2">
    <location>
        <begin position="197"/>
        <end position="223"/>
    </location>
</feature>